<dbReference type="EMBL" id="CP144691">
    <property type="protein sequence ID" value="WVY94966.1"/>
    <property type="molecule type" value="Genomic_DNA"/>
</dbReference>
<reference evidence="1 2" key="1">
    <citation type="journal article" date="2023" name="Life. Sci Alliance">
        <title>Evolutionary insights into 3D genome organization and epigenetic landscape of Vigna mungo.</title>
        <authorList>
            <person name="Junaid A."/>
            <person name="Singh B."/>
            <person name="Bhatia S."/>
        </authorList>
    </citation>
    <scope>NUCLEOTIDE SEQUENCE [LARGE SCALE GENOMIC DNA]</scope>
    <source>
        <strain evidence="1">Urdbean</strain>
    </source>
</reference>
<organism evidence="1 2">
    <name type="scientific">Vigna mungo</name>
    <name type="common">Black gram</name>
    <name type="synonym">Phaseolus mungo</name>
    <dbReference type="NCBI Taxonomy" id="3915"/>
    <lineage>
        <taxon>Eukaryota</taxon>
        <taxon>Viridiplantae</taxon>
        <taxon>Streptophyta</taxon>
        <taxon>Embryophyta</taxon>
        <taxon>Tracheophyta</taxon>
        <taxon>Spermatophyta</taxon>
        <taxon>Magnoliopsida</taxon>
        <taxon>eudicotyledons</taxon>
        <taxon>Gunneridae</taxon>
        <taxon>Pentapetalae</taxon>
        <taxon>rosids</taxon>
        <taxon>fabids</taxon>
        <taxon>Fabales</taxon>
        <taxon>Fabaceae</taxon>
        <taxon>Papilionoideae</taxon>
        <taxon>50 kb inversion clade</taxon>
        <taxon>NPAAA clade</taxon>
        <taxon>indigoferoid/millettioid clade</taxon>
        <taxon>Phaseoleae</taxon>
        <taxon>Vigna</taxon>
    </lineage>
</organism>
<name>A0AAQ3MPF4_VIGMU</name>
<dbReference type="AlphaFoldDB" id="A0AAQ3MPF4"/>
<keyword evidence="2" id="KW-1185">Reference proteome</keyword>
<sequence>MPTVTSCRVNDKVLSVEFDPKTFVPIGEHAIEFKSYLGTLARFHENWVIPDDERIKKKILSQIAKCWRDFKTTMTHKFVFASKQNEIPVQGIKYLMRRGCSLKNLDLVLNGRYVL</sequence>
<gene>
    <name evidence="1" type="ORF">V8G54_034054</name>
</gene>
<evidence type="ECO:0000313" key="1">
    <source>
        <dbReference type="EMBL" id="WVY94966.1"/>
    </source>
</evidence>
<dbReference type="Proteomes" id="UP001374535">
    <property type="component" value="Chromosome 10"/>
</dbReference>
<proteinExistence type="predicted"/>
<evidence type="ECO:0000313" key="2">
    <source>
        <dbReference type="Proteomes" id="UP001374535"/>
    </source>
</evidence>
<protein>
    <submittedName>
        <fullName evidence="1">Uncharacterized protein</fullName>
    </submittedName>
</protein>
<accession>A0AAQ3MPF4</accession>